<evidence type="ECO:0000256" key="2">
    <source>
        <dbReference type="ARBA" id="ARBA00022763"/>
    </source>
</evidence>
<reference evidence="5" key="1">
    <citation type="submission" date="2021-02" db="EMBL/GenBank/DDBJ databases">
        <authorList>
            <person name="Cremers G."/>
            <person name="Picone N."/>
        </authorList>
    </citation>
    <scope>NUCLEOTIDE SEQUENCE</scope>
    <source>
        <strain evidence="5">PQ17</strain>
    </source>
</reference>
<feature type="domain" description="UmuC" evidence="3">
    <location>
        <begin position="39"/>
        <end position="149"/>
    </location>
</feature>
<keyword evidence="6" id="KW-1185">Reference proteome</keyword>
<name>A0A8J2FUX2_9BACT</name>
<gene>
    <name evidence="5" type="ORF">MPNT_80053</name>
</gene>
<evidence type="ECO:0000256" key="1">
    <source>
        <dbReference type="ARBA" id="ARBA00010945"/>
    </source>
</evidence>
<evidence type="ECO:0000259" key="3">
    <source>
        <dbReference type="Pfam" id="PF00817"/>
    </source>
</evidence>
<dbReference type="PANTHER" id="PTHR35369:SF2">
    <property type="entry name" value="BLR3025 PROTEIN"/>
    <property type="match status" value="1"/>
</dbReference>
<dbReference type="InterPro" id="IPR001126">
    <property type="entry name" value="UmuC"/>
</dbReference>
<dbReference type="GO" id="GO:0006281">
    <property type="term" value="P:DNA repair"/>
    <property type="evidence" value="ECO:0007669"/>
    <property type="project" value="InterPro"/>
</dbReference>
<protein>
    <submittedName>
        <fullName evidence="5">Putative Nucleotidyltransferase/DNA polymerase involved in DNA repair-like protein</fullName>
    </submittedName>
</protein>
<dbReference type="PANTHER" id="PTHR35369">
    <property type="entry name" value="BLR3025 PROTEIN-RELATED"/>
    <property type="match status" value="1"/>
</dbReference>
<dbReference type="Gene3D" id="3.30.70.270">
    <property type="match status" value="1"/>
</dbReference>
<feature type="domain" description="DNA polymerase Y-family little finger" evidence="4">
    <location>
        <begin position="239"/>
        <end position="327"/>
    </location>
</feature>
<evidence type="ECO:0000313" key="5">
    <source>
        <dbReference type="EMBL" id="CAF0704986.1"/>
    </source>
</evidence>
<comment type="caution">
    <text evidence="5">The sequence shown here is derived from an EMBL/GenBank/DDBJ whole genome shotgun (WGS) entry which is preliminary data.</text>
</comment>
<dbReference type="AlphaFoldDB" id="A0A8J2FUX2"/>
<dbReference type="RefSeq" id="WP_174582590.1">
    <property type="nucleotide sequence ID" value="NZ_CAJNOB010000070.1"/>
</dbReference>
<dbReference type="Gene3D" id="3.40.1170.60">
    <property type="match status" value="1"/>
</dbReference>
<dbReference type="SUPFAM" id="SSF56672">
    <property type="entry name" value="DNA/RNA polymerases"/>
    <property type="match status" value="1"/>
</dbReference>
<dbReference type="InterPro" id="IPR050356">
    <property type="entry name" value="SulA_CellDiv_inhibitor"/>
</dbReference>
<proteinExistence type="inferred from homology"/>
<dbReference type="Pfam" id="PF11799">
    <property type="entry name" value="IMS_C"/>
    <property type="match status" value="1"/>
</dbReference>
<dbReference type="Proteomes" id="UP000663859">
    <property type="component" value="Unassembled WGS sequence"/>
</dbReference>
<dbReference type="Pfam" id="PF00817">
    <property type="entry name" value="IMS"/>
    <property type="match status" value="1"/>
</dbReference>
<evidence type="ECO:0000259" key="4">
    <source>
        <dbReference type="Pfam" id="PF11799"/>
    </source>
</evidence>
<dbReference type="EMBL" id="CAJNOB010000070">
    <property type="protein sequence ID" value="CAF0704986.1"/>
    <property type="molecule type" value="Genomic_DNA"/>
</dbReference>
<accession>A0A8J2FUX2</accession>
<dbReference type="InterPro" id="IPR043502">
    <property type="entry name" value="DNA/RNA_pol_sf"/>
</dbReference>
<organism evidence="5 6">
    <name type="scientific">Candidatus Methylacidithermus pantelleriae</name>
    <dbReference type="NCBI Taxonomy" id="2744239"/>
    <lineage>
        <taxon>Bacteria</taxon>
        <taxon>Pseudomonadati</taxon>
        <taxon>Verrucomicrobiota</taxon>
        <taxon>Methylacidiphilae</taxon>
        <taxon>Methylacidiphilales</taxon>
        <taxon>Methylacidiphilaceae</taxon>
        <taxon>Candidatus Methylacidithermus</taxon>
    </lineage>
</organism>
<comment type="similarity">
    <text evidence="1">Belongs to the DNA polymerase type-Y family.</text>
</comment>
<dbReference type="InterPro" id="IPR017961">
    <property type="entry name" value="DNA_pol_Y-fam_little_finger"/>
</dbReference>
<dbReference type="InterPro" id="IPR043128">
    <property type="entry name" value="Rev_trsase/Diguanyl_cyclase"/>
</dbReference>
<keyword evidence="2" id="KW-0227">DNA damage</keyword>
<evidence type="ECO:0000313" key="6">
    <source>
        <dbReference type="Proteomes" id="UP000663859"/>
    </source>
</evidence>
<sequence length="493" mass="56897">MFAVVYLPSFSLQAILRSLRPAAFLKEPWGLWELCGSRPVLTDLTPLAQALGVSPGMNPKEAQGRVPQLKIVKRSLSTEKDLHYFFLKHLYTLCPRVEATSSGVYTLDLSLLPQNKNPQKHLLPLIERSRSWNLQVQVGIASTPELAFFAARQARPILWARNPSLLFKQAPVSWAGFSSSIEKILRLWGIQTLGEFLSLPHEELVRRLGKEVASFLQKLTSSQARPLRVAFPRDPWKWEISWEHPIETRESLLASLSFVIKELSQKLSLCHQGVKELRLHFQFEDKSSRSYTLPLAASIQDPHQLFRILCLWMEHFQAPTRLLSLEFEVSPSAECFQQGELFGPSLRNPMHLGETLTRLEAFLGESRVGRPLPAPSHCPDRYLWKRLDPWEIQKETWLPSFFLSPLLGIPLRRFRPPIPIEVRLKEAVPIAFRRKEKGWQSIIASRGPWNFSGEWWTQEPWEYQLWEVQTDQGEVFLVFRMGKGWELAGRYLP</sequence>